<dbReference type="KEGG" id="aer:AERYTH_10575"/>
<dbReference type="Pfam" id="PF02875">
    <property type="entry name" value="Mur_ligase_C"/>
    <property type="match status" value="1"/>
</dbReference>
<comment type="catalytic activity">
    <reaction evidence="10 11">
        <text>D-alanyl-D-alanine + UDP-N-acetyl-alpha-D-muramoyl-L-alanyl-gamma-D-glutamyl-meso-2,6-diaminopimelate + ATP = UDP-N-acetyl-alpha-D-muramoyl-L-alanyl-gamma-D-glutamyl-meso-2,6-diaminopimeloyl-D-alanyl-D-alanine + ADP + phosphate + H(+)</text>
        <dbReference type="Rhea" id="RHEA:28374"/>
        <dbReference type="ChEBI" id="CHEBI:15378"/>
        <dbReference type="ChEBI" id="CHEBI:30616"/>
        <dbReference type="ChEBI" id="CHEBI:43474"/>
        <dbReference type="ChEBI" id="CHEBI:57822"/>
        <dbReference type="ChEBI" id="CHEBI:61386"/>
        <dbReference type="ChEBI" id="CHEBI:83905"/>
        <dbReference type="ChEBI" id="CHEBI:456216"/>
        <dbReference type="EC" id="6.3.2.10"/>
    </reaction>
</comment>
<accession>A0A0U3T375</accession>
<dbReference type="UniPathway" id="UPA00219"/>
<keyword evidence="8 10" id="KW-0131">Cell cycle</keyword>
<dbReference type="SUPFAM" id="SSF53623">
    <property type="entry name" value="MurD-like peptide ligases, catalytic domain"/>
    <property type="match status" value="1"/>
</dbReference>
<dbReference type="InterPro" id="IPR051046">
    <property type="entry name" value="MurCDEF_CellWall_CoF430Synth"/>
</dbReference>
<evidence type="ECO:0000256" key="4">
    <source>
        <dbReference type="ARBA" id="ARBA00022741"/>
    </source>
</evidence>
<dbReference type="GO" id="GO:0071555">
    <property type="term" value="P:cell wall organization"/>
    <property type="evidence" value="ECO:0007669"/>
    <property type="project" value="UniProtKB-KW"/>
</dbReference>
<evidence type="ECO:0000259" key="12">
    <source>
        <dbReference type="Pfam" id="PF01225"/>
    </source>
</evidence>
<keyword evidence="4 10" id="KW-0547">Nucleotide-binding</keyword>
<dbReference type="InterPro" id="IPR036615">
    <property type="entry name" value="Mur_ligase_C_dom_sf"/>
</dbReference>
<keyword evidence="3 10" id="KW-0132">Cell division</keyword>
<dbReference type="PANTHER" id="PTHR43024:SF1">
    <property type="entry name" value="UDP-N-ACETYLMURAMOYL-TRIPEPTIDE--D-ALANYL-D-ALANINE LIGASE"/>
    <property type="match status" value="1"/>
</dbReference>
<evidence type="ECO:0000256" key="11">
    <source>
        <dbReference type="RuleBase" id="RU004136"/>
    </source>
</evidence>
<evidence type="ECO:0000256" key="1">
    <source>
        <dbReference type="ARBA" id="ARBA00022490"/>
    </source>
</evidence>
<dbReference type="Pfam" id="PF08245">
    <property type="entry name" value="Mur_ligase_M"/>
    <property type="match status" value="1"/>
</dbReference>
<evidence type="ECO:0000256" key="10">
    <source>
        <dbReference type="HAMAP-Rule" id="MF_02019"/>
    </source>
</evidence>
<keyword evidence="7 10" id="KW-0573">Peptidoglycan synthesis</keyword>
<feature type="binding site" evidence="10">
    <location>
        <begin position="107"/>
        <end position="113"/>
    </location>
    <ligand>
        <name>ATP</name>
        <dbReference type="ChEBI" id="CHEBI:30616"/>
    </ligand>
</feature>
<evidence type="ECO:0000259" key="14">
    <source>
        <dbReference type="Pfam" id="PF08245"/>
    </source>
</evidence>
<comment type="similarity">
    <text evidence="10">Belongs to the MurCDEF family. MurF subfamily.</text>
</comment>
<keyword evidence="2 10" id="KW-0436">Ligase</keyword>
<dbReference type="PATRIC" id="fig|2041.4.peg.2212"/>
<dbReference type="EC" id="6.3.2.10" evidence="10 11"/>
<dbReference type="InterPro" id="IPR000713">
    <property type="entry name" value="Mur_ligase_N"/>
</dbReference>
<evidence type="ECO:0000313" key="15">
    <source>
        <dbReference type="EMBL" id="ALX05112.1"/>
    </source>
</evidence>
<dbReference type="InterPro" id="IPR005863">
    <property type="entry name" value="UDP-N-AcMur_synth"/>
</dbReference>
<dbReference type="SUPFAM" id="SSF63418">
    <property type="entry name" value="MurE/MurF N-terminal domain"/>
    <property type="match status" value="1"/>
</dbReference>
<evidence type="ECO:0000256" key="2">
    <source>
        <dbReference type="ARBA" id="ARBA00022598"/>
    </source>
</evidence>
<dbReference type="GO" id="GO:0008360">
    <property type="term" value="P:regulation of cell shape"/>
    <property type="evidence" value="ECO:0007669"/>
    <property type="project" value="UniProtKB-KW"/>
</dbReference>
<dbReference type="InterPro" id="IPR004101">
    <property type="entry name" value="Mur_ligase_C"/>
</dbReference>
<dbReference type="RefSeq" id="WP_067858287.1">
    <property type="nucleotide sequence ID" value="NZ_CP011502.1"/>
</dbReference>
<organism evidence="15 16">
    <name type="scientific">Aeromicrobium erythreum</name>
    <dbReference type="NCBI Taxonomy" id="2041"/>
    <lineage>
        <taxon>Bacteria</taxon>
        <taxon>Bacillati</taxon>
        <taxon>Actinomycetota</taxon>
        <taxon>Actinomycetes</taxon>
        <taxon>Propionibacteriales</taxon>
        <taxon>Nocardioidaceae</taxon>
        <taxon>Aeromicrobium</taxon>
    </lineage>
</organism>
<dbReference type="EMBL" id="CP011502">
    <property type="protein sequence ID" value="ALX05112.1"/>
    <property type="molecule type" value="Genomic_DNA"/>
</dbReference>
<proteinExistence type="inferred from homology"/>
<dbReference type="InterPro" id="IPR036565">
    <property type="entry name" value="Mur-like_cat_sf"/>
</dbReference>
<dbReference type="PANTHER" id="PTHR43024">
    <property type="entry name" value="UDP-N-ACETYLMURAMOYL-TRIPEPTIDE--D-ALANYL-D-ALANINE LIGASE"/>
    <property type="match status" value="1"/>
</dbReference>
<dbReference type="OrthoDB" id="9800958at2"/>
<dbReference type="SUPFAM" id="SSF53244">
    <property type="entry name" value="MurD-like peptide ligases, peptide-binding domain"/>
    <property type="match status" value="1"/>
</dbReference>
<keyword evidence="16" id="KW-1185">Reference proteome</keyword>
<keyword evidence="6 10" id="KW-0133">Cell shape</keyword>
<dbReference type="Gene3D" id="3.40.1390.10">
    <property type="entry name" value="MurE/MurF, N-terminal domain"/>
    <property type="match status" value="1"/>
</dbReference>
<dbReference type="Gene3D" id="3.40.1190.10">
    <property type="entry name" value="Mur-like, catalytic domain"/>
    <property type="match status" value="1"/>
</dbReference>
<evidence type="ECO:0000256" key="6">
    <source>
        <dbReference type="ARBA" id="ARBA00022960"/>
    </source>
</evidence>
<feature type="domain" description="Mur ligase N-terminal catalytic" evidence="12">
    <location>
        <begin position="30"/>
        <end position="88"/>
    </location>
</feature>
<evidence type="ECO:0000256" key="5">
    <source>
        <dbReference type="ARBA" id="ARBA00022840"/>
    </source>
</evidence>
<dbReference type="GO" id="GO:0009252">
    <property type="term" value="P:peptidoglycan biosynthetic process"/>
    <property type="evidence" value="ECO:0007669"/>
    <property type="project" value="UniProtKB-UniRule"/>
</dbReference>
<dbReference type="GO" id="GO:0051301">
    <property type="term" value="P:cell division"/>
    <property type="evidence" value="ECO:0007669"/>
    <property type="project" value="UniProtKB-KW"/>
</dbReference>
<feature type="domain" description="Mur ligase central" evidence="14">
    <location>
        <begin position="106"/>
        <end position="295"/>
    </location>
</feature>
<comment type="function">
    <text evidence="10 11">Involved in cell wall formation. Catalyzes the final step in the synthesis of UDP-N-acetylmuramoyl-pentapeptide, the precursor of murein.</text>
</comment>
<dbReference type="InterPro" id="IPR013221">
    <property type="entry name" value="Mur_ligase_cen"/>
</dbReference>
<dbReference type="Gene3D" id="3.90.190.20">
    <property type="entry name" value="Mur ligase, C-terminal domain"/>
    <property type="match status" value="1"/>
</dbReference>
<reference evidence="15 16" key="1">
    <citation type="journal article" date="1991" name="Int. J. Syst. Bacteriol.">
        <title>Description of the erythromycin-producing bacterium Arthrobacter sp. strain NRRL B-3381 as Aeromicrobium erythreum gen. nov., sp. nov.</title>
        <authorList>
            <person name="Miller E.S."/>
            <person name="Woese C.R."/>
            <person name="Brenner S."/>
        </authorList>
    </citation>
    <scope>NUCLEOTIDE SEQUENCE [LARGE SCALE GENOMIC DNA]</scope>
    <source>
        <strain evidence="15 16">AR18</strain>
    </source>
</reference>
<evidence type="ECO:0000259" key="13">
    <source>
        <dbReference type="Pfam" id="PF02875"/>
    </source>
</evidence>
<name>A0A0U3T375_9ACTN</name>
<comment type="pathway">
    <text evidence="10 11">Cell wall biogenesis; peptidoglycan biosynthesis.</text>
</comment>
<dbReference type="HAMAP" id="MF_02019">
    <property type="entry name" value="MurF"/>
    <property type="match status" value="1"/>
</dbReference>
<comment type="subcellular location">
    <subcellularLocation>
        <location evidence="10 11">Cytoplasm</location>
    </subcellularLocation>
</comment>
<dbReference type="GO" id="GO:0047480">
    <property type="term" value="F:UDP-N-acetylmuramoyl-tripeptide-D-alanyl-D-alanine ligase activity"/>
    <property type="evidence" value="ECO:0007669"/>
    <property type="project" value="UniProtKB-UniRule"/>
</dbReference>
<keyword evidence="9 10" id="KW-0961">Cell wall biogenesis/degradation</keyword>
<evidence type="ECO:0000313" key="16">
    <source>
        <dbReference type="Proteomes" id="UP000067689"/>
    </source>
</evidence>
<dbReference type="AlphaFoldDB" id="A0A0U3T375"/>
<keyword evidence="1 10" id="KW-0963">Cytoplasm</keyword>
<keyword evidence="5 10" id="KW-0067">ATP-binding</keyword>
<gene>
    <name evidence="10" type="primary">murF</name>
    <name evidence="15" type="ORF">AERYTH_10575</name>
</gene>
<dbReference type="Proteomes" id="UP000067689">
    <property type="component" value="Chromosome"/>
</dbReference>
<protein>
    <recommendedName>
        <fullName evidence="10 11">UDP-N-acetylmuramoyl-tripeptide--D-alanyl-D-alanine ligase</fullName>
        <ecNumber evidence="10 11">6.3.2.10</ecNumber>
    </recommendedName>
    <alternativeName>
        <fullName evidence="10">D-alanyl-D-alanine-adding enzyme</fullName>
    </alternativeName>
</protein>
<dbReference type="InterPro" id="IPR035911">
    <property type="entry name" value="MurE/MurF_N"/>
</dbReference>
<evidence type="ECO:0000256" key="3">
    <source>
        <dbReference type="ARBA" id="ARBA00022618"/>
    </source>
</evidence>
<dbReference type="STRING" id="2041.AERYTH_10575"/>
<evidence type="ECO:0000256" key="9">
    <source>
        <dbReference type="ARBA" id="ARBA00023316"/>
    </source>
</evidence>
<feature type="domain" description="Mur ligase C-terminal" evidence="13">
    <location>
        <begin position="318"/>
        <end position="437"/>
    </location>
</feature>
<dbReference type="Pfam" id="PF01225">
    <property type="entry name" value="Mur_ligase"/>
    <property type="match status" value="1"/>
</dbReference>
<dbReference type="GO" id="GO:0005737">
    <property type="term" value="C:cytoplasm"/>
    <property type="evidence" value="ECO:0007669"/>
    <property type="project" value="UniProtKB-SubCell"/>
</dbReference>
<sequence>MIPLSLAAIAQAVGGVVHGDGDVVVTAPATLDSRAVTPGGLFVALAGERVDGHDFVGAALQGGAVAVLASRPVEAPTVVVDDVTDALGRLARHVLDLLDVQVVALTGSQGKTSVKDLLAHLLGRVGPTVATAGNYNNELGVPLTVLRADLATRYLVVEMGARGIGHVARLCRVAPPHVSTVLNVGSAHVGEFGSVDNIAIGKGEIVEGLRPGGTAVLNADDVRVDAMEPRVPAGCEVVRFGRAAQGPDDVRVVDVTLDAHGEPDVVLEHGSERWTTHVPLLGVHQASNAAAALALLAGLGLPVAGTSLDDYAPATAQRLERHERADGVVVLDDSYNANPESVRAALEALSGLGAQRRVAVLGEMLELGADAHARHVEVGRAAAELGTSLVVAVGDGARGIAEGAGDVGLAVPDVDVALDTLRAWLSPGDAVLVKASRGARLERVTTRLLEP</sequence>
<dbReference type="GO" id="GO:0008766">
    <property type="term" value="F:UDP-N-acetylmuramoylalanyl-D-glutamyl-2,6-diaminopimelate-D-alanyl-D-alanine ligase activity"/>
    <property type="evidence" value="ECO:0007669"/>
    <property type="project" value="RHEA"/>
</dbReference>
<dbReference type="GO" id="GO:0005524">
    <property type="term" value="F:ATP binding"/>
    <property type="evidence" value="ECO:0007669"/>
    <property type="project" value="UniProtKB-UniRule"/>
</dbReference>
<evidence type="ECO:0000256" key="8">
    <source>
        <dbReference type="ARBA" id="ARBA00023306"/>
    </source>
</evidence>
<evidence type="ECO:0000256" key="7">
    <source>
        <dbReference type="ARBA" id="ARBA00022984"/>
    </source>
</evidence>
<dbReference type="NCBIfam" id="TIGR01143">
    <property type="entry name" value="murF"/>
    <property type="match status" value="1"/>
</dbReference>